<evidence type="ECO:0000256" key="2">
    <source>
        <dbReference type="SAM" id="Phobius"/>
    </source>
</evidence>
<evidence type="ECO:0000313" key="3">
    <source>
        <dbReference type="EMBL" id="GAA4393680.1"/>
    </source>
</evidence>
<dbReference type="SUPFAM" id="SSF56349">
    <property type="entry name" value="DNA breaking-rejoining enzymes"/>
    <property type="match status" value="1"/>
</dbReference>
<name>A0ABP8JNH0_9BACT</name>
<dbReference type="Gene3D" id="1.10.443.10">
    <property type="entry name" value="Intergrase catalytic core"/>
    <property type="match status" value="1"/>
</dbReference>
<keyword evidence="1" id="KW-0233">DNA recombination</keyword>
<organism evidence="3 4">
    <name type="scientific">Hymenobacter koreensis</name>
    <dbReference type="NCBI Taxonomy" id="1084523"/>
    <lineage>
        <taxon>Bacteria</taxon>
        <taxon>Pseudomonadati</taxon>
        <taxon>Bacteroidota</taxon>
        <taxon>Cytophagia</taxon>
        <taxon>Cytophagales</taxon>
        <taxon>Hymenobacteraceae</taxon>
        <taxon>Hymenobacter</taxon>
    </lineage>
</organism>
<gene>
    <name evidence="3" type="ORF">GCM10023186_45500</name>
</gene>
<keyword evidence="2" id="KW-0472">Membrane</keyword>
<keyword evidence="4" id="KW-1185">Reference proteome</keyword>
<sequence>MVTPVVTTRYGRAYLPRAIPNPLLISLVYITFGVTNIISMVTYTDYLKHPYLWRRASRSHPETGKAPISLRIEIEGFVTRTGALQRAELAVGVTATEAEWSQEAQRKTAPRAMSKAERALLDMDNDKLADWVKAVKLAYHNLKSQTGNPSPADLLAVLRSGHSKDRRDRSFAAALEMHRRDRAKPTSQRRASTIRHDREKVLWVLMYMAHTKQLDLPAESVDRVWLRGFERWADSRGQGPRGIRHSIHFACNAMQLAEDEGLIKTSRVQGYRYLTDLPVPQKRHLSAFDLERLAVFPFPPKLQPFADIFVFMAYTGLSYSDYHRFAQTPERFLKRVGDTLGIGMVRQKLATDAAPFWVPLLDHALRLWHEWRYAPPSFTLRYLNGRLKTVGEAAGLPLEGLSTKDARSTFSQYMRDKGLPAEIVAGMAGHDEATMNKHYSSVSPDRIVREILGMKLSDH</sequence>
<evidence type="ECO:0000313" key="4">
    <source>
        <dbReference type="Proteomes" id="UP001500454"/>
    </source>
</evidence>
<proteinExistence type="predicted"/>
<evidence type="ECO:0000256" key="1">
    <source>
        <dbReference type="ARBA" id="ARBA00023172"/>
    </source>
</evidence>
<feature type="transmembrane region" description="Helical" evidence="2">
    <location>
        <begin position="23"/>
        <end position="46"/>
    </location>
</feature>
<keyword evidence="2" id="KW-0812">Transmembrane</keyword>
<comment type="caution">
    <text evidence="3">The sequence shown here is derived from an EMBL/GenBank/DDBJ whole genome shotgun (WGS) entry which is preliminary data.</text>
</comment>
<dbReference type="EMBL" id="BAABHA010000015">
    <property type="protein sequence ID" value="GAA4393680.1"/>
    <property type="molecule type" value="Genomic_DNA"/>
</dbReference>
<dbReference type="InterPro" id="IPR013762">
    <property type="entry name" value="Integrase-like_cat_sf"/>
</dbReference>
<protein>
    <recommendedName>
        <fullName evidence="5">Tyr recombinase domain-containing protein</fullName>
    </recommendedName>
</protein>
<keyword evidence="2" id="KW-1133">Transmembrane helix</keyword>
<dbReference type="InterPro" id="IPR011010">
    <property type="entry name" value="DNA_brk_join_enz"/>
</dbReference>
<dbReference type="Proteomes" id="UP001500454">
    <property type="component" value="Unassembled WGS sequence"/>
</dbReference>
<evidence type="ECO:0008006" key="5">
    <source>
        <dbReference type="Google" id="ProtNLM"/>
    </source>
</evidence>
<accession>A0ABP8JNH0</accession>
<reference evidence="4" key="1">
    <citation type="journal article" date="2019" name="Int. J. Syst. Evol. Microbiol.">
        <title>The Global Catalogue of Microorganisms (GCM) 10K type strain sequencing project: providing services to taxonomists for standard genome sequencing and annotation.</title>
        <authorList>
            <consortium name="The Broad Institute Genomics Platform"/>
            <consortium name="The Broad Institute Genome Sequencing Center for Infectious Disease"/>
            <person name="Wu L."/>
            <person name="Ma J."/>
        </authorList>
    </citation>
    <scope>NUCLEOTIDE SEQUENCE [LARGE SCALE GENOMIC DNA]</scope>
    <source>
        <strain evidence="4">JCM 17924</strain>
    </source>
</reference>